<dbReference type="InterPro" id="IPR017853">
    <property type="entry name" value="GH"/>
</dbReference>
<dbReference type="PANTHER" id="PTHR10551:SF14">
    <property type="entry name" value="CELLULASE CONTAINING PROTEIN, EXPRESSED"/>
    <property type="match status" value="1"/>
</dbReference>
<dbReference type="InterPro" id="IPR016040">
    <property type="entry name" value="NAD(P)-bd_dom"/>
</dbReference>
<dbReference type="PANTHER" id="PTHR10551">
    <property type="entry name" value="FASCIN"/>
    <property type="match status" value="1"/>
</dbReference>
<protein>
    <submittedName>
        <fullName evidence="3">UDP-arabinose 4-epimerase 2</fullName>
    </submittedName>
</protein>
<dbReference type="InterPro" id="IPR036291">
    <property type="entry name" value="NAD(P)-bd_dom_sf"/>
</dbReference>
<evidence type="ECO:0000313" key="2">
    <source>
        <dbReference type="Proteomes" id="UP000813463"/>
    </source>
</evidence>
<keyword evidence="2" id="KW-1185">Reference proteome</keyword>
<reference evidence="3" key="2">
    <citation type="submission" date="2025-08" db="UniProtKB">
        <authorList>
            <consortium name="RefSeq"/>
        </authorList>
    </citation>
    <scope>IDENTIFICATION</scope>
    <source>
        <tissue evidence="3">Leaf</tissue>
    </source>
</reference>
<dbReference type="GeneID" id="110795410"/>
<name>A0ABM3QPE2_SPIOL</name>
<dbReference type="SUPFAM" id="SSF51445">
    <property type="entry name" value="(Trans)glycosidases"/>
    <property type="match status" value="1"/>
</dbReference>
<dbReference type="RefSeq" id="XP_056685240.1">
    <property type="nucleotide sequence ID" value="XM_056829262.1"/>
</dbReference>
<accession>A0ABM3QPE2</accession>
<dbReference type="InterPro" id="IPR010431">
    <property type="entry name" value="Fascin"/>
</dbReference>
<evidence type="ECO:0000259" key="1">
    <source>
        <dbReference type="Pfam" id="PF16363"/>
    </source>
</evidence>
<sequence>MFPEPGRLQFVYADLGDANVVNKLFSENAFDVVMHFAAVAYVGESTLDPLRKYGIQVIIDLHAAPGSQNGNEHRATRDGSLEWAKTDETVQQSVDVINFLASRYLDNKKTAEEMEQQF</sequence>
<dbReference type="Gene3D" id="3.20.20.80">
    <property type="entry name" value="Glycosidases"/>
    <property type="match status" value="1"/>
</dbReference>
<feature type="domain" description="NAD(P)-binding" evidence="1">
    <location>
        <begin position="6"/>
        <end position="57"/>
    </location>
</feature>
<reference evidence="2" key="1">
    <citation type="journal article" date="2021" name="Nat. Commun.">
        <title>Genomic analyses provide insights into spinach domestication and the genetic basis of agronomic traits.</title>
        <authorList>
            <person name="Cai X."/>
            <person name="Sun X."/>
            <person name="Xu C."/>
            <person name="Sun H."/>
            <person name="Wang X."/>
            <person name="Ge C."/>
            <person name="Zhang Z."/>
            <person name="Wang Q."/>
            <person name="Fei Z."/>
            <person name="Jiao C."/>
            <person name="Wang Q."/>
        </authorList>
    </citation>
    <scope>NUCLEOTIDE SEQUENCE [LARGE SCALE GENOMIC DNA]</scope>
    <source>
        <strain evidence="2">cv. Varoflay</strain>
    </source>
</reference>
<proteinExistence type="predicted"/>
<evidence type="ECO:0000313" key="3">
    <source>
        <dbReference type="RefSeq" id="XP_056685240.1"/>
    </source>
</evidence>
<dbReference type="Pfam" id="PF16363">
    <property type="entry name" value="GDP_Man_Dehyd"/>
    <property type="match status" value="1"/>
</dbReference>
<gene>
    <name evidence="3" type="primary">LOC110795410</name>
</gene>
<dbReference type="SUPFAM" id="SSF51735">
    <property type="entry name" value="NAD(P)-binding Rossmann-fold domains"/>
    <property type="match status" value="1"/>
</dbReference>
<organism evidence="2 3">
    <name type="scientific">Spinacia oleracea</name>
    <name type="common">Spinach</name>
    <dbReference type="NCBI Taxonomy" id="3562"/>
    <lineage>
        <taxon>Eukaryota</taxon>
        <taxon>Viridiplantae</taxon>
        <taxon>Streptophyta</taxon>
        <taxon>Embryophyta</taxon>
        <taxon>Tracheophyta</taxon>
        <taxon>Spermatophyta</taxon>
        <taxon>Magnoliopsida</taxon>
        <taxon>eudicotyledons</taxon>
        <taxon>Gunneridae</taxon>
        <taxon>Pentapetalae</taxon>
        <taxon>Caryophyllales</taxon>
        <taxon>Chenopodiaceae</taxon>
        <taxon>Chenopodioideae</taxon>
        <taxon>Anserineae</taxon>
        <taxon>Spinacia</taxon>
    </lineage>
</organism>
<dbReference type="Proteomes" id="UP000813463">
    <property type="component" value="Chromosome 5"/>
</dbReference>